<sequence length="284" mass="30902">MEKRETRSSRHIEKSIKHKKNANRLASGVGVALLSAPLVGGAALFSDETEAYAYEEISSVSPIDFIESIGYSASSVASANDLYASVMIAQALLESSYGNSQLASAPNYNLFGVKGSYAGQSVYMSTTEYLNGEWLMTSEPFRVYSSYYESFQDHANVILYAVSGYGNYYYSNVWKSNTTSYMDATAALTGTYATDPGYAQKLNWLIEAYGLTRFDTGTAGYSYYADTESQAVIYSESGLSDYTVNSGDTLWGIAESYGTSVEQLMSLNGLSADLITVGQVIQVR</sequence>
<reference evidence="8" key="2">
    <citation type="submission" date="2017-05" db="EMBL/GenBank/DDBJ databases">
        <authorList>
            <consortium name="The Broad Institute Genomics Platform"/>
            <consortium name="The Broad Institute Genomic Center for Infectious Diseases"/>
            <person name="Earl A."/>
            <person name="Manson A."/>
            <person name="Schwartman J."/>
            <person name="Gilmore M."/>
            <person name="Abouelleil A."/>
            <person name="Cao P."/>
            <person name="Chapman S."/>
            <person name="Cusick C."/>
            <person name="Shea T."/>
            <person name="Young S."/>
            <person name="Neafsey D."/>
            <person name="Nusbaum C."/>
            <person name="Birren B."/>
        </authorList>
    </citation>
    <scope>NUCLEOTIDE SEQUENCE</scope>
    <source>
        <strain evidence="8">9E7_DIV0242</strain>
    </source>
</reference>
<name>A0A242JWI8_9ENTE</name>
<dbReference type="Pfam" id="PF01476">
    <property type="entry name" value="LysM"/>
    <property type="match status" value="1"/>
</dbReference>
<keyword evidence="2" id="KW-0929">Antimicrobial</keyword>
<dbReference type="SMART" id="SM00047">
    <property type="entry name" value="LYZ2"/>
    <property type="match status" value="1"/>
</dbReference>
<keyword evidence="4" id="KW-0378">Hydrolase</keyword>
<feature type="domain" description="LysM" evidence="6">
    <location>
        <begin position="240"/>
        <end position="283"/>
    </location>
</feature>
<dbReference type="Pfam" id="PF01832">
    <property type="entry name" value="Glucosaminidase"/>
    <property type="match status" value="1"/>
</dbReference>
<gene>
    <name evidence="8" type="ORF">A5888_000333</name>
    <name evidence="7" type="ORF">A5888_004146</name>
</gene>
<evidence type="ECO:0000256" key="3">
    <source>
        <dbReference type="ARBA" id="ARBA00022638"/>
    </source>
</evidence>
<dbReference type="PANTHER" id="PTHR33308:SF9">
    <property type="entry name" value="PEPTIDOGLYCAN HYDROLASE FLGJ"/>
    <property type="match status" value="1"/>
</dbReference>
<dbReference type="InterPro" id="IPR051056">
    <property type="entry name" value="Glycosyl_Hydrolase_73"/>
</dbReference>
<proteinExistence type="inferred from homology"/>
<dbReference type="GO" id="GO:0031640">
    <property type="term" value="P:killing of cells of another organism"/>
    <property type="evidence" value="ECO:0007669"/>
    <property type="project" value="UniProtKB-KW"/>
</dbReference>
<evidence type="ECO:0000256" key="5">
    <source>
        <dbReference type="ARBA" id="ARBA00032108"/>
    </source>
</evidence>
<dbReference type="CDD" id="cd00118">
    <property type="entry name" value="LysM"/>
    <property type="match status" value="1"/>
</dbReference>
<reference evidence="7" key="1">
    <citation type="submission" date="2017-05" db="EMBL/GenBank/DDBJ databases">
        <title>The Genome Sequence of Enterococcus sp. 9E7_DIV0242.</title>
        <authorList>
            <consortium name="The Broad Institute Genomics Platform"/>
            <consortium name="The Broad Institute Genomic Center for Infectious Diseases"/>
            <person name="Earl A."/>
            <person name="Manson A."/>
            <person name="Schwartman J."/>
            <person name="Gilmore M."/>
            <person name="Abouelleil A."/>
            <person name="Cao P."/>
            <person name="Chapman S."/>
            <person name="Cusick C."/>
            <person name="Shea T."/>
            <person name="Young S."/>
            <person name="Neafsey D."/>
            <person name="Nusbaum C."/>
            <person name="Birren B."/>
        </authorList>
    </citation>
    <scope>NUCLEOTIDE SEQUENCE [LARGE SCALE GENOMIC DNA]</scope>
    <source>
        <strain evidence="7">9E7_DIV0242</strain>
    </source>
</reference>
<evidence type="ECO:0000313" key="7">
    <source>
        <dbReference type="EMBL" id="OTP09687.1"/>
    </source>
</evidence>
<evidence type="ECO:0000313" key="9">
    <source>
        <dbReference type="Proteomes" id="UP000195141"/>
    </source>
</evidence>
<dbReference type="EMBL" id="NGMM01000012">
    <property type="protein sequence ID" value="OTP09687.1"/>
    <property type="molecule type" value="Genomic_DNA"/>
</dbReference>
<evidence type="ECO:0000256" key="4">
    <source>
        <dbReference type="ARBA" id="ARBA00022801"/>
    </source>
</evidence>
<dbReference type="GO" id="GO:0004040">
    <property type="term" value="F:amidase activity"/>
    <property type="evidence" value="ECO:0007669"/>
    <property type="project" value="InterPro"/>
</dbReference>
<dbReference type="AlphaFoldDB" id="A0A242JWI8"/>
<evidence type="ECO:0000256" key="1">
    <source>
        <dbReference type="ARBA" id="ARBA00010266"/>
    </source>
</evidence>
<dbReference type="OrthoDB" id="2155627at2"/>
<keyword evidence="9" id="KW-1185">Reference proteome</keyword>
<keyword evidence="3" id="KW-0081">Bacteriolytic enzyme</keyword>
<dbReference type="Gene3D" id="4.10.80.30">
    <property type="entry name" value="DNA polymerase, domain 6"/>
    <property type="match status" value="1"/>
</dbReference>
<accession>A0A242JWI8</accession>
<protein>
    <recommendedName>
        <fullName evidence="5">Peptidoglycan hydrolase</fullName>
    </recommendedName>
</protein>
<dbReference type="PROSITE" id="PS51782">
    <property type="entry name" value="LYSM"/>
    <property type="match status" value="1"/>
</dbReference>
<evidence type="ECO:0000313" key="8">
    <source>
        <dbReference type="EMBL" id="WYJ88614.1"/>
    </source>
</evidence>
<dbReference type="InterPro" id="IPR018392">
    <property type="entry name" value="LysM"/>
</dbReference>
<dbReference type="InterPro" id="IPR002901">
    <property type="entry name" value="MGlyc_endo_b_GlcNAc-like_dom"/>
</dbReference>
<dbReference type="PANTHER" id="PTHR33308">
    <property type="entry name" value="PEPTIDOGLYCAN HYDROLASE FLGJ"/>
    <property type="match status" value="1"/>
</dbReference>
<dbReference type="SMART" id="SM00257">
    <property type="entry name" value="LysM"/>
    <property type="match status" value="1"/>
</dbReference>
<dbReference type="EMBL" id="CP147247">
    <property type="protein sequence ID" value="WYJ88614.1"/>
    <property type="molecule type" value="Genomic_DNA"/>
</dbReference>
<dbReference type="Gene3D" id="1.10.530.10">
    <property type="match status" value="1"/>
</dbReference>
<evidence type="ECO:0000259" key="6">
    <source>
        <dbReference type="PROSITE" id="PS51782"/>
    </source>
</evidence>
<dbReference type="Gene3D" id="3.10.350.10">
    <property type="entry name" value="LysM domain"/>
    <property type="match status" value="1"/>
</dbReference>
<organism evidence="7">
    <name type="scientific">Candidatus Enterococcus clewellii</name>
    <dbReference type="NCBI Taxonomy" id="1834193"/>
    <lineage>
        <taxon>Bacteria</taxon>
        <taxon>Bacillati</taxon>
        <taxon>Bacillota</taxon>
        <taxon>Bacilli</taxon>
        <taxon>Lactobacillales</taxon>
        <taxon>Enterococcaceae</taxon>
        <taxon>Enterococcus</taxon>
    </lineage>
</organism>
<evidence type="ECO:0000256" key="2">
    <source>
        <dbReference type="ARBA" id="ARBA00022529"/>
    </source>
</evidence>
<dbReference type="Proteomes" id="UP000195141">
    <property type="component" value="Chromosome"/>
</dbReference>
<reference evidence="8" key="3">
    <citation type="submission" date="2024-03" db="EMBL/GenBank/DDBJ databases">
        <title>The Genome Sequence of Enterococcus sp. DIV0242b.</title>
        <authorList>
            <consortium name="The Broad Institute Genomics Platform"/>
            <consortium name="The Broad Institute Microbial Omics Core"/>
            <consortium name="The Broad Institute Genomic Center for Infectious Diseases"/>
            <person name="Earl A."/>
            <person name="Manson A."/>
            <person name="Gilmore M."/>
            <person name="Schwartman J."/>
            <person name="Shea T."/>
            <person name="Abouelleil A."/>
            <person name="Cao P."/>
            <person name="Chapman S."/>
            <person name="Cusick C."/>
            <person name="Young S."/>
            <person name="Neafsey D."/>
            <person name="Nusbaum C."/>
            <person name="Birren B."/>
        </authorList>
    </citation>
    <scope>NUCLEOTIDE SEQUENCE</scope>
    <source>
        <strain evidence="8">9E7_DIV0242</strain>
    </source>
</reference>
<dbReference type="SUPFAM" id="SSF54106">
    <property type="entry name" value="LysM domain"/>
    <property type="match status" value="1"/>
</dbReference>
<dbReference type="InterPro" id="IPR036779">
    <property type="entry name" value="LysM_dom_sf"/>
</dbReference>
<dbReference type="RefSeq" id="WP_086351109.1">
    <property type="nucleotide sequence ID" value="NZ_CP147247.1"/>
</dbReference>
<dbReference type="GO" id="GO:0042742">
    <property type="term" value="P:defense response to bacterium"/>
    <property type="evidence" value="ECO:0007669"/>
    <property type="project" value="UniProtKB-KW"/>
</dbReference>
<comment type="similarity">
    <text evidence="1">Belongs to the glycosyl hydrolase 73 family.</text>
</comment>